<dbReference type="EMBL" id="FLRE01003484">
    <property type="protein sequence ID" value="SBT59570.1"/>
    <property type="molecule type" value="Genomic_DNA"/>
</dbReference>
<evidence type="ECO:0000313" key="2">
    <source>
        <dbReference type="EMBL" id="SBT59570.1"/>
    </source>
</evidence>
<keyword evidence="1" id="KW-0812">Transmembrane</keyword>
<organism evidence="2 3">
    <name type="scientific">Plasmodium ovale wallikeri</name>
    <dbReference type="NCBI Taxonomy" id="864142"/>
    <lineage>
        <taxon>Eukaryota</taxon>
        <taxon>Sar</taxon>
        <taxon>Alveolata</taxon>
        <taxon>Apicomplexa</taxon>
        <taxon>Aconoidasida</taxon>
        <taxon>Haemosporida</taxon>
        <taxon>Plasmodiidae</taxon>
        <taxon>Plasmodium</taxon>
        <taxon>Plasmodium (Plasmodium)</taxon>
    </lineage>
</organism>
<gene>
    <name evidence="2" type="ORF">POVWA2_098010</name>
</gene>
<keyword evidence="1" id="KW-1133">Transmembrane helix</keyword>
<proteinExistence type="predicted"/>
<name>A0A1A9AS62_PLAOA</name>
<dbReference type="InterPro" id="IPR008780">
    <property type="entry name" value="Plasmodium_Vir"/>
</dbReference>
<keyword evidence="1" id="KW-0472">Membrane</keyword>
<sequence length="332" mass="39574">MNHKNYIIGNLPSYKFDKELNSVIKNCKFCSYCDGEQSFSGDYAIRVFCYKFVNNLEKIHDDLSINSKLKDKRCNDLIYWWYYNLYYIYTERYVSGYADIANHFKEVRDKIEHFPGISTDKLCNNFFKKLLPLATYENMKKVSDYCENYEFIEDKLKEPKNDCTLYYHYLVDSSELYNNNVSQCHVAENSYCLDFNNCHDYTPEKLLKNEKCNKIRETEKENAILEKEAEQLVPCPRGFGCVPDDIINTSITFSDYRFISLIVLSVWAIILSFFFLYKFTPTGSFLNNILHRKNIIRKNIHEEEYDELLESDSEDTPINFNNREYLITYNHE</sequence>
<dbReference type="Pfam" id="PF05795">
    <property type="entry name" value="Plasmodium_Vir"/>
    <property type="match status" value="2"/>
</dbReference>
<feature type="transmembrane region" description="Helical" evidence="1">
    <location>
        <begin position="258"/>
        <end position="277"/>
    </location>
</feature>
<dbReference type="Proteomes" id="UP000078550">
    <property type="component" value="Unassembled WGS sequence"/>
</dbReference>
<reference evidence="3" key="1">
    <citation type="submission" date="2016-05" db="EMBL/GenBank/DDBJ databases">
        <authorList>
            <person name="Naeem Raeece"/>
        </authorList>
    </citation>
    <scope>NUCLEOTIDE SEQUENCE [LARGE SCALE GENOMIC DNA]</scope>
</reference>
<accession>A0A1A9AS62</accession>
<evidence type="ECO:0000313" key="3">
    <source>
        <dbReference type="Proteomes" id="UP000078550"/>
    </source>
</evidence>
<evidence type="ECO:0000256" key="1">
    <source>
        <dbReference type="SAM" id="Phobius"/>
    </source>
</evidence>
<dbReference type="AlphaFoldDB" id="A0A1A9AS62"/>
<protein>
    <submittedName>
        <fullName evidence="2">PIR Superfamily Protein</fullName>
    </submittedName>
</protein>